<dbReference type="InterPro" id="IPR051162">
    <property type="entry name" value="T4SS_component"/>
</dbReference>
<dbReference type="InterPro" id="IPR003593">
    <property type="entry name" value="AAA+_ATPase"/>
</dbReference>
<dbReference type="Proteomes" id="UP000694018">
    <property type="component" value="Chromosome"/>
</dbReference>
<geneLocation type="plasmid" evidence="2 4">
    <name>pB12E5</name>
</geneLocation>
<accession>A0A8F5BKM3</accession>
<dbReference type="AlphaFoldDB" id="A0A8F5BKM3"/>
<dbReference type="EMBL" id="CP077716">
    <property type="protein sequence ID" value="QXJ27125.1"/>
    <property type="molecule type" value="Genomic_DNA"/>
</dbReference>
<reference evidence="2" key="1">
    <citation type="journal article" date="2021" name="Environ. Microbiol.">
        <title>New insights into the diversity and evolution of the archaeal mobilome from three complete genomes of Saccharolobus shibatae.</title>
        <authorList>
            <person name="Medvedeva S."/>
            <person name="Brandt D."/>
            <person name="Cvirkaite-Krupovic V."/>
            <person name="Liu Y."/>
            <person name="Severinov K."/>
            <person name="Ishino S."/>
            <person name="Ishino Y."/>
            <person name="Prangishvili D."/>
            <person name="Kalinowski J."/>
            <person name="Krupovic M."/>
        </authorList>
    </citation>
    <scope>NUCLEOTIDE SEQUENCE</scope>
    <source>
        <strain evidence="3">B12</strain>
        <plasmid evidence="2">pB12E5</plasmid>
    </source>
</reference>
<dbReference type="GeneID" id="65564381"/>
<evidence type="ECO:0000313" key="2">
    <source>
        <dbReference type="EMBL" id="QXJ27125.1"/>
    </source>
</evidence>
<evidence type="ECO:0000313" key="3">
    <source>
        <dbReference type="EMBL" id="QXJ30018.1"/>
    </source>
</evidence>
<dbReference type="RefSeq" id="WP_218265734.1">
    <property type="nucleotide sequence ID" value="NZ_CP077716.1"/>
</dbReference>
<evidence type="ECO:0000313" key="4">
    <source>
        <dbReference type="Proteomes" id="UP000694018"/>
    </source>
</evidence>
<dbReference type="Proteomes" id="UP000694018">
    <property type="component" value="Plasmid pB12E5"/>
</dbReference>
<proteinExistence type="predicted"/>
<dbReference type="KEGG" id="sshi:J5U23_02907"/>
<name>A0A8F5BKM3_SACSH</name>
<keyword evidence="2" id="KW-0614">Plasmid</keyword>
<protein>
    <submittedName>
        <fullName evidence="2">TraG/VirD4-like conjugal transfer ATPase</fullName>
    </submittedName>
</protein>
<gene>
    <name evidence="3" type="ORF">J5U23_02907</name>
    <name evidence="2" type="ORF">J5U23_p2907</name>
</gene>
<dbReference type="SMART" id="SM00382">
    <property type="entry name" value="AAA"/>
    <property type="match status" value="1"/>
</dbReference>
<sequence>MSDKNKQKKSVKTPIEEMRELRWYEVQGYPVLFYSESDRESEYGKFMAEVSSHEKMYVYASYREELVEFEKELFSNLYLQIPRFYVGIPKNDRLQIMRGKEVDFPLPIYKIDREKKHKDYVILEDGRFARALVPDIREPPGMDIEEACLARLYPLNIMPLHLELLMRIEHVPESKVDYHIAAFKRESARRSLATTTSWRQKHMEHLTLLEQDRLNNASTHKFTYMLILVDNDLNVLKEATDSVIANSKTWCVTKLDVPKYVQKELIENWRIDWVRLTMITTNVRLGYLYPFVDSSIIEQNGIFFAITDRGSPVVINPWDRKYKENGHIIVSGFSGAGKTTSIAALQYRLLKRLKEREEDFFLFVLDPIGNYNRFYNEFIAKELNLDVENKFLEEGKPMGLDPVLLHSIDPAAMPVEMALNYLYQAFEVPAELKGVIDIAVITGLTKINGIEKRISNLRELYEYLRDSSNLKEQEASYYVARAVDGAFRNIFQGEPPKFEKNVVVIGFKINDVTTLQTAMGLLLNAILVKLYSLPKSIKKIVVIDEAHRILARRELADIMSRFFRETRNLNTSVIAMSQLITDFTNNEEAKAVYENAATRIILKQKDDKLVEKELAEFAGLTENEIDFVQHASPGMGILNLGNIKTPIYVKLTTKELEAFETEEVKTKKVIA</sequence>
<dbReference type="EMBL" id="CP077717">
    <property type="protein sequence ID" value="QXJ30018.1"/>
    <property type="molecule type" value="Genomic_DNA"/>
</dbReference>
<evidence type="ECO:0000259" key="1">
    <source>
        <dbReference type="SMART" id="SM00382"/>
    </source>
</evidence>
<dbReference type="Pfam" id="PF19044">
    <property type="entry name" value="P-loop_TraG"/>
    <property type="match status" value="1"/>
</dbReference>
<feature type="domain" description="AAA+ ATPase" evidence="1">
    <location>
        <begin position="324"/>
        <end position="606"/>
    </location>
</feature>
<dbReference type="InterPro" id="IPR043964">
    <property type="entry name" value="P-loop_TraG"/>
</dbReference>
<organism evidence="2 4">
    <name type="scientific">Saccharolobus shibatae (strain ATCC 51178 / DSM 5389 / JCM 8931 / NBRC 15437 / B12)</name>
    <name type="common">Sulfolobus shibatae</name>
    <dbReference type="NCBI Taxonomy" id="523848"/>
    <lineage>
        <taxon>Archaea</taxon>
        <taxon>Thermoproteota</taxon>
        <taxon>Thermoprotei</taxon>
        <taxon>Sulfolobales</taxon>
        <taxon>Sulfolobaceae</taxon>
        <taxon>Saccharolobus</taxon>
    </lineage>
</organism>
<dbReference type="PANTHER" id="PTHR30121">
    <property type="entry name" value="UNCHARACTERIZED PROTEIN YJGR-RELATED"/>
    <property type="match status" value="1"/>
</dbReference>
<dbReference type="KEGG" id="sshi:J5U23_p2907"/>
<dbReference type="PANTHER" id="PTHR30121:SF6">
    <property type="entry name" value="SLR6007 PROTEIN"/>
    <property type="match status" value="1"/>
</dbReference>